<dbReference type="Gene3D" id="1.10.510.10">
    <property type="entry name" value="Transferase(Phosphotransferase) domain 1"/>
    <property type="match status" value="1"/>
</dbReference>
<reference evidence="1" key="1">
    <citation type="submission" date="2016-10" db="EMBL/GenBank/DDBJ databases">
        <authorList>
            <person name="de Groot N.N."/>
        </authorList>
    </citation>
    <scope>NUCLEOTIDE SEQUENCE</scope>
</reference>
<dbReference type="GO" id="GO:0004672">
    <property type="term" value="F:protein kinase activity"/>
    <property type="evidence" value="ECO:0007669"/>
    <property type="project" value="InterPro"/>
</dbReference>
<dbReference type="InterPro" id="IPR011009">
    <property type="entry name" value="Kinase-like_dom_sf"/>
</dbReference>
<gene>
    <name evidence="1" type="ORF">MNB_SM-7-261</name>
</gene>
<evidence type="ECO:0008006" key="2">
    <source>
        <dbReference type="Google" id="ProtNLM"/>
    </source>
</evidence>
<protein>
    <recommendedName>
        <fullName evidence="2">Protein kinase domain-containing protein</fullName>
    </recommendedName>
</protein>
<dbReference type="PROSITE" id="PS00109">
    <property type="entry name" value="PROTEIN_KINASE_TYR"/>
    <property type="match status" value="1"/>
</dbReference>
<proteinExistence type="predicted"/>
<dbReference type="InterPro" id="IPR008266">
    <property type="entry name" value="Tyr_kinase_AS"/>
</dbReference>
<evidence type="ECO:0000313" key="1">
    <source>
        <dbReference type="EMBL" id="SFV50970.1"/>
    </source>
</evidence>
<organism evidence="1">
    <name type="scientific">hydrothermal vent metagenome</name>
    <dbReference type="NCBI Taxonomy" id="652676"/>
    <lineage>
        <taxon>unclassified sequences</taxon>
        <taxon>metagenomes</taxon>
        <taxon>ecological metagenomes</taxon>
    </lineage>
</organism>
<dbReference type="Pfam" id="PF06293">
    <property type="entry name" value="Kdo"/>
    <property type="match status" value="1"/>
</dbReference>
<dbReference type="AlphaFoldDB" id="A0A1W1BBJ8"/>
<dbReference type="EMBL" id="FPHB01000012">
    <property type="protein sequence ID" value="SFV50970.1"/>
    <property type="molecule type" value="Genomic_DNA"/>
</dbReference>
<dbReference type="SUPFAM" id="SSF56112">
    <property type="entry name" value="Protein kinase-like (PK-like)"/>
    <property type="match status" value="1"/>
</dbReference>
<name>A0A1W1BBJ8_9ZZZZ</name>
<accession>A0A1W1BBJ8</accession>
<sequence>MKYTLNPKYKNFKPFLLNIKKYFYQNTDSIHKARNELKIITFNGIEIVVKSFKIPNLLRSIIYTFFRDSKAKKSYDNSLKLGDFTPDPIGYIEFYKSGLLADSYFVAKKFDYDFTIREPLLDLNFPDRERVFHSFAKFSFELHQRGILHKDYSPGNILIKKEQNSYIFKVVDVNRMVFKTLSTKERLQNFDKLWAKDDDLAIIIKEYAKLANLDEEKSIKEAITYSQKLKNFKNMKKRLKGKPVND</sequence>